<evidence type="ECO:0000313" key="1">
    <source>
        <dbReference type="EMBL" id="RKK75992.1"/>
    </source>
</evidence>
<sequence>MTYRTGWYDQSLTECVLEELDFHTPDMDDDPATKNIQYWW</sequence>
<accession>A0A420N6Q4</accession>
<dbReference type="Proteomes" id="UP000285084">
    <property type="component" value="Unassembled WGS sequence"/>
</dbReference>
<name>A0A420N6Q4_FUSOX</name>
<evidence type="ECO:0000313" key="2">
    <source>
        <dbReference type="Proteomes" id="UP000285084"/>
    </source>
</evidence>
<reference evidence="1 2" key="1">
    <citation type="journal article" date="2018" name="Sci. Rep.">
        <title>Characterisation of pathogen-specific regions and novel effector candidates in Fusarium oxysporum f. sp. cepae.</title>
        <authorList>
            <person name="Armitage A.D."/>
            <person name="Taylor A."/>
            <person name="Sobczyk M.K."/>
            <person name="Baxter L."/>
            <person name="Greenfield B.P."/>
            <person name="Bates H.J."/>
            <person name="Wilson F."/>
            <person name="Jackson A.C."/>
            <person name="Ott S."/>
            <person name="Harrison R.J."/>
            <person name="Clarkson J.P."/>
        </authorList>
    </citation>
    <scope>NUCLEOTIDE SEQUENCE [LARGE SCALE GENOMIC DNA]</scope>
    <source>
        <strain evidence="1 2">Fo_A13</strain>
    </source>
</reference>
<dbReference type="AlphaFoldDB" id="A0A420N6Q4"/>
<comment type="caution">
    <text evidence="1">The sequence shown here is derived from an EMBL/GenBank/DDBJ whole genome shotgun (WGS) entry which is preliminary data.</text>
</comment>
<gene>
    <name evidence="1" type="ORF">BFJ69_g7322</name>
</gene>
<organism evidence="1 2">
    <name type="scientific">Fusarium oxysporum</name>
    <name type="common">Fusarium vascular wilt</name>
    <dbReference type="NCBI Taxonomy" id="5507"/>
    <lineage>
        <taxon>Eukaryota</taxon>
        <taxon>Fungi</taxon>
        <taxon>Dikarya</taxon>
        <taxon>Ascomycota</taxon>
        <taxon>Pezizomycotina</taxon>
        <taxon>Sordariomycetes</taxon>
        <taxon>Hypocreomycetidae</taxon>
        <taxon>Hypocreales</taxon>
        <taxon>Nectriaceae</taxon>
        <taxon>Fusarium</taxon>
        <taxon>Fusarium oxysporum species complex</taxon>
    </lineage>
</organism>
<dbReference type="EMBL" id="MRCX01000056">
    <property type="protein sequence ID" value="RKK75992.1"/>
    <property type="molecule type" value="Genomic_DNA"/>
</dbReference>
<protein>
    <submittedName>
        <fullName evidence="1">Uncharacterized protein</fullName>
    </submittedName>
</protein>
<proteinExistence type="predicted"/>